<protein>
    <submittedName>
        <fullName evidence="1">HEAT repeat domain-containing protein</fullName>
    </submittedName>
</protein>
<accession>A0A368KMZ3</accession>
<gene>
    <name evidence="1" type="ORF">DTL42_16920</name>
</gene>
<dbReference type="SUPFAM" id="SSF48371">
    <property type="entry name" value="ARM repeat"/>
    <property type="match status" value="1"/>
</dbReference>
<proteinExistence type="predicted"/>
<dbReference type="AlphaFoldDB" id="A0A368KMZ3"/>
<name>A0A368KMZ3_9BACT</name>
<evidence type="ECO:0000313" key="1">
    <source>
        <dbReference type="EMBL" id="RCS44608.1"/>
    </source>
</evidence>
<dbReference type="InterPro" id="IPR016024">
    <property type="entry name" value="ARM-type_fold"/>
</dbReference>
<evidence type="ECO:0000313" key="2">
    <source>
        <dbReference type="Proteomes" id="UP000253562"/>
    </source>
</evidence>
<dbReference type="EMBL" id="QPEX01000034">
    <property type="protein sequence ID" value="RCS44608.1"/>
    <property type="molecule type" value="Genomic_DNA"/>
</dbReference>
<comment type="caution">
    <text evidence="1">The sequence shown here is derived from an EMBL/GenBank/DDBJ whole genome shotgun (WGS) entry which is preliminary data.</text>
</comment>
<dbReference type="Gene3D" id="1.25.10.10">
    <property type="entry name" value="Leucine-rich Repeat Variant"/>
    <property type="match status" value="1"/>
</dbReference>
<sequence>MEKGQHRKRWVSGLAPLLFCLLFLLLSEVSGCAESREEKSKRVDALGERVRTGEDGVEALAELVRIAHSNDSFAASRATGVIGTLGELAAPAVSELVLLLGSEDGYVRREAALSLSRLGPTAAPALDRLAQEVRDASPGNDSTWFSAQTIGNIGGEGVKYLPLLRSKLGSGPSQFDDCLNAAIDQLEKELGDSDIGESKGEGGH</sequence>
<dbReference type="Proteomes" id="UP000253562">
    <property type="component" value="Unassembled WGS sequence"/>
</dbReference>
<reference evidence="1 2" key="1">
    <citation type="submission" date="2018-07" db="EMBL/GenBank/DDBJ databases">
        <title>Comparative genomes isolates from brazilian mangrove.</title>
        <authorList>
            <person name="De Araujo J.E."/>
            <person name="Taketani R.G."/>
            <person name="Silva M.C.P."/>
            <person name="Lourenco M.V."/>
            <person name="Oliveira V.M."/>
            <person name="Andreote F.D."/>
        </authorList>
    </citation>
    <scope>NUCLEOTIDE SEQUENCE [LARGE SCALE GENOMIC DNA]</scope>
    <source>
        <strain evidence="1 2">HEX PRIS-MGV</strain>
    </source>
</reference>
<organism evidence="1 2">
    <name type="scientific">Bremerella cremea</name>
    <dbReference type="NCBI Taxonomy" id="1031537"/>
    <lineage>
        <taxon>Bacteria</taxon>
        <taxon>Pseudomonadati</taxon>
        <taxon>Planctomycetota</taxon>
        <taxon>Planctomycetia</taxon>
        <taxon>Pirellulales</taxon>
        <taxon>Pirellulaceae</taxon>
        <taxon>Bremerella</taxon>
    </lineage>
</organism>
<dbReference type="InterPro" id="IPR011989">
    <property type="entry name" value="ARM-like"/>
</dbReference>